<dbReference type="AlphaFoldDB" id="A0A4Y3KE30"/>
<dbReference type="SUPFAM" id="SSF48179">
    <property type="entry name" value="6-phosphogluconate dehydrogenase C-terminal domain-like"/>
    <property type="match status" value="1"/>
</dbReference>
<evidence type="ECO:0000259" key="3">
    <source>
        <dbReference type="Pfam" id="PF10728"/>
    </source>
</evidence>
<proteinExistence type="predicted"/>
<sequence>MSDRRPGRLGVGVVGAGRVGAVLGNALRGAGHPVVGVSAVSQESRDRADALLPGVPVLQVPEVVRRAELVLLAVPDDALADLVAGLAETGAWQVGQIVVHTSGRYGTQVLTPARAAGAIPLALHPAMTFTGTSLDLARLVGCPFAVTAPAAVLPIGQALVMEIGGEPTVLDEDARALYHAALAHGANHLVVLVAQAAQALAAAGVADPGRMLAPLLEAALDGALRAESPGELAALGDAAGSRAGAITSLTGPVRRGDAGTVAEHLAVLDAFAARAGAPDVPAAYRALARAADARALSAGLLSQGAAARVLDALGPPSSAAGVAVETAPGAGADAADDGPVGGGASRTSHGPAVAGIEPDAGSLHSKRPREDEQPPDEHDDQHDDEHDEQHDDEHDEQHDD</sequence>
<dbReference type="EMBL" id="BJLP01000051">
    <property type="protein sequence ID" value="GEA82222.1"/>
    <property type="molecule type" value="Genomic_DNA"/>
</dbReference>
<keyword evidence="5" id="KW-1185">Reference proteome</keyword>
<dbReference type="RefSeq" id="WP_371860794.1">
    <property type="nucleotide sequence ID" value="NZ_JBHLSZ010000007.1"/>
</dbReference>
<feature type="compositionally biased region" description="Basic and acidic residues" evidence="1">
    <location>
        <begin position="368"/>
        <end position="400"/>
    </location>
</feature>
<gene>
    <name evidence="4" type="ORF">CUD01_26660</name>
</gene>
<dbReference type="InterPro" id="IPR019665">
    <property type="entry name" value="OxRdtase/DH_put_Rossmann_dom"/>
</dbReference>
<evidence type="ECO:0000259" key="2">
    <source>
        <dbReference type="Pfam" id="PF10727"/>
    </source>
</evidence>
<organism evidence="4 5">
    <name type="scientific">Cellulomonas uda</name>
    <dbReference type="NCBI Taxonomy" id="1714"/>
    <lineage>
        <taxon>Bacteria</taxon>
        <taxon>Bacillati</taxon>
        <taxon>Actinomycetota</taxon>
        <taxon>Actinomycetes</taxon>
        <taxon>Micrococcales</taxon>
        <taxon>Cellulomonadaceae</taxon>
        <taxon>Cellulomonas</taxon>
    </lineage>
</organism>
<dbReference type="InterPro" id="IPR037108">
    <property type="entry name" value="TM1727-like_C_sf"/>
</dbReference>
<evidence type="ECO:0008006" key="6">
    <source>
        <dbReference type="Google" id="ProtNLM"/>
    </source>
</evidence>
<feature type="domain" description="DUF2520" evidence="3">
    <location>
        <begin position="142"/>
        <end position="290"/>
    </location>
</feature>
<dbReference type="Gene3D" id="1.10.1040.20">
    <property type="entry name" value="ProC-like, C-terminal domain"/>
    <property type="match status" value="1"/>
</dbReference>
<dbReference type="Pfam" id="PF10727">
    <property type="entry name" value="Rossmann-like"/>
    <property type="match status" value="1"/>
</dbReference>
<dbReference type="PANTHER" id="PTHR40459:SF1">
    <property type="entry name" value="CONSERVED HYPOTHETICAL ALANINE AND LEUCINE RICH PROTEIN"/>
    <property type="match status" value="1"/>
</dbReference>
<evidence type="ECO:0000313" key="4">
    <source>
        <dbReference type="EMBL" id="GEA82222.1"/>
    </source>
</evidence>
<dbReference type="InterPro" id="IPR008927">
    <property type="entry name" value="6-PGluconate_DH-like_C_sf"/>
</dbReference>
<dbReference type="PANTHER" id="PTHR40459">
    <property type="entry name" value="CONSERVED HYPOTHETICAL ALANINE AND LEUCINE RICH PROTEIN"/>
    <property type="match status" value="1"/>
</dbReference>
<feature type="region of interest" description="Disordered" evidence="1">
    <location>
        <begin position="330"/>
        <end position="400"/>
    </location>
</feature>
<dbReference type="Pfam" id="PF10728">
    <property type="entry name" value="DUF2520"/>
    <property type="match status" value="1"/>
</dbReference>
<feature type="domain" description="Putative oxidoreductase/dehydrogenase Rossmann-like" evidence="2">
    <location>
        <begin position="2"/>
        <end position="125"/>
    </location>
</feature>
<dbReference type="Gene3D" id="3.40.50.720">
    <property type="entry name" value="NAD(P)-binding Rossmann-like Domain"/>
    <property type="match status" value="1"/>
</dbReference>
<accession>A0A4Y3KE30</accession>
<protein>
    <recommendedName>
        <fullName evidence="6">Oxidoreductase</fullName>
    </recommendedName>
</protein>
<dbReference type="SUPFAM" id="SSF51735">
    <property type="entry name" value="NAD(P)-binding Rossmann-fold domains"/>
    <property type="match status" value="1"/>
</dbReference>
<name>A0A4Y3KE30_CELUD</name>
<dbReference type="Proteomes" id="UP000315842">
    <property type="component" value="Unassembled WGS sequence"/>
</dbReference>
<comment type="caution">
    <text evidence="4">The sequence shown here is derived from an EMBL/GenBank/DDBJ whole genome shotgun (WGS) entry which is preliminary data.</text>
</comment>
<reference evidence="4 5" key="1">
    <citation type="submission" date="2019-06" db="EMBL/GenBank/DDBJ databases">
        <title>Whole genome shotgun sequence of Cellulomonas uda NBRC 3747.</title>
        <authorList>
            <person name="Hosoyama A."/>
            <person name="Uohara A."/>
            <person name="Ohji S."/>
            <person name="Ichikawa N."/>
        </authorList>
    </citation>
    <scope>NUCLEOTIDE SEQUENCE [LARGE SCALE GENOMIC DNA]</scope>
    <source>
        <strain evidence="4 5">NBRC 3747</strain>
    </source>
</reference>
<dbReference type="InterPro" id="IPR036291">
    <property type="entry name" value="NAD(P)-bd_dom_sf"/>
</dbReference>
<evidence type="ECO:0000313" key="5">
    <source>
        <dbReference type="Proteomes" id="UP000315842"/>
    </source>
</evidence>
<dbReference type="InterPro" id="IPR018931">
    <property type="entry name" value="DUF2520"/>
</dbReference>
<evidence type="ECO:0000256" key="1">
    <source>
        <dbReference type="SAM" id="MobiDB-lite"/>
    </source>
</evidence>